<feature type="non-terminal residue" evidence="1">
    <location>
        <position position="1"/>
    </location>
</feature>
<accession>A0A0C2WGM2</accession>
<dbReference type="HOGENOM" id="CLU_009123_11_0_1"/>
<dbReference type="EMBL" id="KN818474">
    <property type="protein sequence ID" value="KIL55786.1"/>
    <property type="molecule type" value="Genomic_DNA"/>
</dbReference>
<keyword evidence="2" id="KW-1185">Reference proteome</keyword>
<protein>
    <recommendedName>
        <fullName evidence="3">HAT C-terminal dimerisation domain-containing protein</fullName>
    </recommendedName>
</protein>
<reference evidence="1 2" key="1">
    <citation type="submission" date="2014-04" db="EMBL/GenBank/DDBJ databases">
        <title>Evolutionary Origins and Diversification of the Mycorrhizal Mutualists.</title>
        <authorList>
            <consortium name="DOE Joint Genome Institute"/>
            <consortium name="Mycorrhizal Genomics Consortium"/>
            <person name="Kohler A."/>
            <person name="Kuo A."/>
            <person name="Nagy L.G."/>
            <person name="Floudas D."/>
            <person name="Copeland A."/>
            <person name="Barry K.W."/>
            <person name="Cichocki N."/>
            <person name="Veneault-Fourrey C."/>
            <person name="LaButti K."/>
            <person name="Lindquist E.A."/>
            <person name="Lipzen A."/>
            <person name="Lundell T."/>
            <person name="Morin E."/>
            <person name="Murat C."/>
            <person name="Riley R."/>
            <person name="Ohm R."/>
            <person name="Sun H."/>
            <person name="Tunlid A."/>
            <person name="Henrissat B."/>
            <person name="Grigoriev I.V."/>
            <person name="Hibbett D.S."/>
            <person name="Martin F."/>
        </authorList>
    </citation>
    <scope>NUCLEOTIDE SEQUENCE [LARGE SCALE GENOMIC DNA]</scope>
    <source>
        <strain evidence="1 2">Koide BX008</strain>
    </source>
</reference>
<evidence type="ECO:0000313" key="2">
    <source>
        <dbReference type="Proteomes" id="UP000054549"/>
    </source>
</evidence>
<name>A0A0C2WGM2_AMAMK</name>
<gene>
    <name evidence="1" type="ORF">M378DRAFT_90327</name>
</gene>
<evidence type="ECO:0008006" key="3">
    <source>
        <dbReference type="Google" id="ProtNLM"/>
    </source>
</evidence>
<dbReference type="OrthoDB" id="1715602at2759"/>
<evidence type="ECO:0000313" key="1">
    <source>
        <dbReference type="EMBL" id="KIL55786.1"/>
    </source>
</evidence>
<organism evidence="1 2">
    <name type="scientific">Amanita muscaria (strain Koide BX008)</name>
    <dbReference type="NCBI Taxonomy" id="946122"/>
    <lineage>
        <taxon>Eukaryota</taxon>
        <taxon>Fungi</taxon>
        <taxon>Dikarya</taxon>
        <taxon>Basidiomycota</taxon>
        <taxon>Agaricomycotina</taxon>
        <taxon>Agaricomycetes</taxon>
        <taxon>Agaricomycetidae</taxon>
        <taxon>Agaricales</taxon>
        <taxon>Pluteineae</taxon>
        <taxon>Amanitaceae</taxon>
        <taxon>Amanita</taxon>
    </lineage>
</organism>
<dbReference type="AlphaFoldDB" id="A0A0C2WGM2"/>
<dbReference type="Proteomes" id="UP000054549">
    <property type="component" value="Unassembled WGS sequence"/>
</dbReference>
<dbReference type="InParanoid" id="A0A0C2WGM2"/>
<sequence length="78" mass="8769">ATSVDVERLFSRGRLVLAHTCSHLSVLSTRSLLCLGSWSLLDLVRDEDVRAVVNMDEVEGRIELEKLGVVLQIRSHRI</sequence>
<proteinExistence type="predicted"/>